<reference evidence="1" key="1">
    <citation type="submission" date="2023-07" db="EMBL/GenBank/DDBJ databases">
        <title>Genomic Encyclopedia of Type Strains, Phase IV (KMG-IV): sequencing the most valuable type-strain genomes for metagenomic binning, comparative biology and taxonomic classification.</title>
        <authorList>
            <person name="Goeker M."/>
        </authorList>
    </citation>
    <scope>NUCLEOTIDE SEQUENCE</scope>
    <source>
        <strain evidence="1">DSM 19569</strain>
    </source>
</reference>
<name>A0AAJ1TZ56_9HYPH</name>
<dbReference type="RefSeq" id="WP_230368526.1">
    <property type="nucleotide sequence ID" value="NZ_JAJALK010000032.1"/>
</dbReference>
<dbReference type="Proteomes" id="UP001223420">
    <property type="component" value="Unassembled WGS sequence"/>
</dbReference>
<comment type="caution">
    <text evidence="1">The sequence shown here is derived from an EMBL/GenBank/DDBJ whole genome shotgun (WGS) entry which is preliminary data.</text>
</comment>
<evidence type="ECO:0000313" key="1">
    <source>
        <dbReference type="EMBL" id="MDQ0547509.1"/>
    </source>
</evidence>
<sequence>MENSVPRISNVYSLFRITCESHKAESDQSVASPESLRCGAVSSPIIAEYDLNGADRPCSRRGSRGGGPPRRLARALLAAGTFTATAAVAGPAPTSDWLDAYTQEATTAPVTLENAVKYRWYQISAADRGKHPFVDIAPAAVRLRQHGDAALPELKRQLDARCAAVRSLDEAGPFHAQCGWIMQREPGQGVSQVQIDLEGYCRDRAMPALYLRLVRERAQALGVRLATLPTLDVAYPSRAVGTAGTVGHEDVPAAYVRALDERLAAAQPVVIGELAEHFRTKVIGDDPLRTDGAQCRDLLGRWYAQPDPVRDMALNDPLRGVAVGSEAGARFGQAVGGGGGRREAQAWLMRQQPGIDAAIRAGLAALDPKAVPILSVQTRCAAVLGRWFTTFDGFDLALTRPLSQTCREAAAALNAKAIDIRARAVADRFEEVPKTLVGLEVNGWFEPEPDDLQVVHELRDPNRNEVDQALRARTTALVQPMRSAARVAAIGEVISRYENAELDDAGLGPVRRICGPYVGHAIRPLPPGGDDLRKAVGDACREGEKQVGVRRTRMAFAAAHVGDVVGDGMLGLTTPDGRVAFADPRAIVAAVAINGVQVAFRRTMWWLFWSRVHIQITPLGRDAPALIGTLIPETRADGVRVWRVVGLPGLDGPFATMACLTQGHEAADAAVGLGLAGAAALFLFDAPHTGGELIGTGFDIARTSARCSRARQTYLAVTYAAP</sequence>
<organism evidence="1 2">
    <name type="scientific">Methylobacterium brachiatum</name>
    <dbReference type="NCBI Taxonomy" id="269660"/>
    <lineage>
        <taxon>Bacteria</taxon>
        <taxon>Pseudomonadati</taxon>
        <taxon>Pseudomonadota</taxon>
        <taxon>Alphaproteobacteria</taxon>
        <taxon>Hyphomicrobiales</taxon>
        <taxon>Methylobacteriaceae</taxon>
        <taxon>Methylobacterium</taxon>
    </lineage>
</organism>
<protein>
    <submittedName>
        <fullName evidence="1">Uncharacterized protein</fullName>
    </submittedName>
</protein>
<evidence type="ECO:0000313" key="2">
    <source>
        <dbReference type="Proteomes" id="UP001223420"/>
    </source>
</evidence>
<accession>A0AAJ1TZ56</accession>
<dbReference type="EMBL" id="JAUSWL010000028">
    <property type="protein sequence ID" value="MDQ0547509.1"/>
    <property type="molecule type" value="Genomic_DNA"/>
</dbReference>
<gene>
    <name evidence="1" type="ORF">QO001_006468</name>
</gene>
<proteinExistence type="predicted"/>
<dbReference type="AlphaFoldDB" id="A0AAJ1TZ56"/>